<feature type="compositionally biased region" description="Low complexity" evidence="5">
    <location>
        <begin position="279"/>
        <end position="298"/>
    </location>
</feature>
<reference evidence="7" key="1">
    <citation type="journal article" date="2023" name="IMA Fungus">
        <title>Comparative genomic study of the Penicillium genus elucidates a diverse pangenome and 15 lateral gene transfer events.</title>
        <authorList>
            <person name="Petersen C."/>
            <person name="Sorensen T."/>
            <person name="Nielsen M.R."/>
            <person name="Sondergaard T.E."/>
            <person name="Sorensen J.L."/>
            <person name="Fitzpatrick D.A."/>
            <person name="Frisvad J.C."/>
            <person name="Nielsen K.L."/>
        </authorList>
    </citation>
    <scope>NUCLEOTIDE SEQUENCE</scope>
    <source>
        <strain evidence="7">IBT 17514</strain>
    </source>
</reference>
<feature type="region of interest" description="Disordered" evidence="5">
    <location>
        <begin position="266"/>
        <end position="305"/>
    </location>
</feature>
<protein>
    <recommendedName>
        <fullName evidence="6">Zn(2)-C6 fungal-type domain-containing protein</fullName>
    </recommendedName>
</protein>
<gene>
    <name evidence="7" type="ORF">N7493_009286</name>
</gene>
<evidence type="ECO:0000256" key="1">
    <source>
        <dbReference type="ARBA" id="ARBA00023015"/>
    </source>
</evidence>
<feature type="region of interest" description="Disordered" evidence="5">
    <location>
        <begin position="52"/>
        <end position="76"/>
    </location>
</feature>
<evidence type="ECO:0000256" key="2">
    <source>
        <dbReference type="ARBA" id="ARBA00023125"/>
    </source>
</evidence>
<accession>A0AAD6MTB3</accession>
<evidence type="ECO:0000256" key="3">
    <source>
        <dbReference type="ARBA" id="ARBA00023163"/>
    </source>
</evidence>
<dbReference type="PROSITE" id="PS50048">
    <property type="entry name" value="ZN2_CY6_FUNGAL_2"/>
    <property type="match status" value="1"/>
</dbReference>
<keyword evidence="4" id="KW-0539">Nucleus</keyword>
<evidence type="ECO:0000259" key="6">
    <source>
        <dbReference type="PROSITE" id="PS50048"/>
    </source>
</evidence>
<feature type="compositionally biased region" description="Basic residues" evidence="5">
    <location>
        <begin position="52"/>
        <end position="62"/>
    </location>
</feature>
<keyword evidence="1" id="KW-0805">Transcription regulation</keyword>
<dbReference type="CDD" id="cd00067">
    <property type="entry name" value="GAL4"/>
    <property type="match status" value="1"/>
</dbReference>
<evidence type="ECO:0000313" key="7">
    <source>
        <dbReference type="EMBL" id="KAJ5712818.1"/>
    </source>
</evidence>
<feature type="compositionally biased region" description="Basic and acidic residues" evidence="5">
    <location>
        <begin position="266"/>
        <end position="278"/>
    </location>
</feature>
<evidence type="ECO:0000313" key="8">
    <source>
        <dbReference type="Proteomes" id="UP001215712"/>
    </source>
</evidence>
<feature type="domain" description="Zn(2)-C6 fungal-type" evidence="6">
    <location>
        <begin position="13"/>
        <end position="49"/>
    </location>
</feature>
<organism evidence="7 8">
    <name type="scientific">Penicillium malachiteum</name>
    <dbReference type="NCBI Taxonomy" id="1324776"/>
    <lineage>
        <taxon>Eukaryota</taxon>
        <taxon>Fungi</taxon>
        <taxon>Dikarya</taxon>
        <taxon>Ascomycota</taxon>
        <taxon>Pezizomycotina</taxon>
        <taxon>Eurotiomycetes</taxon>
        <taxon>Eurotiomycetidae</taxon>
        <taxon>Eurotiales</taxon>
        <taxon>Aspergillaceae</taxon>
        <taxon>Penicillium</taxon>
    </lineage>
</organism>
<reference evidence="7" key="2">
    <citation type="submission" date="2023-01" db="EMBL/GenBank/DDBJ databases">
        <authorList>
            <person name="Petersen C."/>
        </authorList>
    </citation>
    <scope>NUCLEOTIDE SEQUENCE</scope>
    <source>
        <strain evidence="7">IBT 17514</strain>
    </source>
</reference>
<dbReference type="InterPro" id="IPR001138">
    <property type="entry name" value="Zn2Cys6_DnaBD"/>
</dbReference>
<keyword evidence="2" id="KW-0238">DNA-binding</keyword>
<dbReference type="InterPro" id="IPR036864">
    <property type="entry name" value="Zn2-C6_fun-type_DNA-bd_sf"/>
</dbReference>
<dbReference type="Gene3D" id="4.10.240.10">
    <property type="entry name" value="Zn(2)-C6 fungal-type DNA-binding domain"/>
    <property type="match status" value="1"/>
</dbReference>
<dbReference type="AlphaFoldDB" id="A0AAD6MTB3"/>
<comment type="caution">
    <text evidence="7">The sequence shown here is derived from an EMBL/GenBank/DDBJ whole genome shotgun (WGS) entry which is preliminary data.</text>
</comment>
<dbReference type="SMART" id="SM00066">
    <property type="entry name" value="GAL4"/>
    <property type="match status" value="1"/>
</dbReference>
<keyword evidence="8" id="KW-1185">Reference proteome</keyword>
<keyword evidence="3" id="KW-0804">Transcription</keyword>
<evidence type="ECO:0000256" key="4">
    <source>
        <dbReference type="ARBA" id="ARBA00023242"/>
    </source>
</evidence>
<feature type="compositionally biased region" description="Polar residues" evidence="5">
    <location>
        <begin position="63"/>
        <end position="76"/>
    </location>
</feature>
<dbReference type="GO" id="GO:0003677">
    <property type="term" value="F:DNA binding"/>
    <property type="evidence" value="ECO:0007669"/>
    <property type="project" value="UniProtKB-KW"/>
</dbReference>
<dbReference type="Proteomes" id="UP001215712">
    <property type="component" value="Unassembled WGS sequence"/>
</dbReference>
<dbReference type="EMBL" id="JAQJAN010000013">
    <property type="protein sequence ID" value="KAJ5712818.1"/>
    <property type="molecule type" value="Genomic_DNA"/>
</dbReference>
<proteinExistence type="predicted"/>
<dbReference type="SUPFAM" id="SSF57701">
    <property type="entry name" value="Zn2/Cys6 DNA-binding domain"/>
    <property type="match status" value="1"/>
</dbReference>
<sequence length="452" mass="50052">MSSQPDFQSRRSSCERCRFHKLRCTVVSDPSNGSPRCVRCTRAKVDCVFGRRARGKRSRPPKNHTQTDWGLQSPLTDSISTDGKDTIFHDTPRSIDHQSCIFPSRSPACIDSSDIRSEDMDWDLLFHPDQGLGHFIPSSQSSAYNLWDVAFSQTVLDSSLSSTMSTTSCDTHGSPVFSSNPSMELEIKYTSPTPCQEKGPDIILRLSSLATDIQQTIINLQDSEWAYATKSDGLERYPVGSVLQLSHDFSLILQDLPRLADNKLADNKLPTKDHKDDTSSIPDLSPDPTLSDPTSNPTKPTQSTLPHVVVNSNSIDTSTMLQITSCYILLTKLYGLVMDHLRAHLQASDLPSSKVSPFSSIENEALRLGDISYSNDVWTKVHTVFRAMLDQLHVIGNAIGVESFRSSRSLRSLDEAVSHSGFLGNLSQTALEDNIMGKVQPLKLLLRQKLAL</sequence>
<name>A0AAD6MTB3_9EURO</name>
<dbReference type="PROSITE" id="PS00463">
    <property type="entry name" value="ZN2_CY6_FUNGAL_1"/>
    <property type="match status" value="1"/>
</dbReference>
<evidence type="ECO:0000256" key="5">
    <source>
        <dbReference type="SAM" id="MobiDB-lite"/>
    </source>
</evidence>
<dbReference type="GO" id="GO:0000981">
    <property type="term" value="F:DNA-binding transcription factor activity, RNA polymerase II-specific"/>
    <property type="evidence" value="ECO:0007669"/>
    <property type="project" value="InterPro"/>
</dbReference>
<dbReference type="GO" id="GO:0008270">
    <property type="term" value="F:zinc ion binding"/>
    <property type="evidence" value="ECO:0007669"/>
    <property type="project" value="InterPro"/>
</dbReference>